<dbReference type="PRINTS" id="PR01020">
    <property type="entry name" value="LPSBIOSNTHSS"/>
</dbReference>
<evidence type="ECO:0000256" key="1">
    <source>
        <dbReference type="ARBA" id="ARBA00022490"/>
    </source>
</evidence>
<comment type="subunit">
    <text evidence="9">Homohexamer.</text>
</comment>
<evidence type="ECO:0000256" key="6">
    <source>
        <dbReference type="ARBA" id="ARBA00022842"/>
    </source>
</evidence>
<comment type="catalytic activity">
    <reaction evidence="8 9">
        <text>(R)-4'-phosphopantetheine + ATP + H(+) = 3'-dephospho-CoA + diphosphate</text>
        <dbReference type="Rhea" id="RHEA:19801"/>
        <dbReference type="ChEBI" id="CHEBI:15378"/>
        <dbReference type="ChEBI" id="CHEBI:30616"/>
        <dbReference type="ChEBI" id="CHEBI:33019"/>
        <dbReference type="ChEBI" id="CHEBI:57328"/>
        <dbReference type="ChEBI" id="CHEBI:61723"/>
        <dbReference type="EC" id="2.7.7.3"/>
    </reaction>
</comment>
<dbReference type="CDD" id="cd02163">
    <property type="entry name" value="PPAT"/>
    <property type="match status" value="1"/>
</dbReference>
<feature type="binding site" evidence="9">
    <location>
        <position position="92"/>
    </location>
    <ligand>
        <name>substrate</name>
    </ligand>
</feature>
<comment type="caution">
    <text evidence="11">The sequence shown here is derived from an EMBL/GenBank/DDBJ whole genome shotgun (WGS) entry which is preliminary data.</text>
</comment>
<evidence type="ECO:0000256" key="2">
    <source>
        <dbReference type="ARBA" id="ARBA00022679"/>
    </source>
</evidence>
<keyword evidence="5 9" id="KW-0067">ATP-binding</keyword>
<comment type="similarity">
    <text evidence="9">Belongs to the bacterial CoaD family.</text>
</comment>
<comment type="subcellular location">
    <subcellularLocation>
        <location evidence="9">Cytoplasm</location>
    </subcellularLocation>
</comment>
<dbReference type="SUPFAM" id="SSF52374">
    <property type="entry name" value="Nucleotidylyl transferase"/>
    <property type="match status" value="1"/>
</dbReference>
<proteinExistence type="inferred from homology"/>
<feature type="binding site" evidence="9">
    <location>
        <position position="46"/>
    </location>
    <ligand>
        <name>substrate</name>
    </ligand>
</feature>
<evidence type="ECO:0000256" key="7">
    <source>
        <dbReference type="ARBA" id="ARBA00022993"/>
    </source>
</evidence>
<dbReference type="HAMAP" id="MF_00151">
    <property type="entry name" value="PPAT_bact"/>
    <property type="match status" value="1"/>
</dbReference>
<comment type="function">
    <text evidence="9">Reversibly transfers an adenylyl group from ATP to 4'-phosphopantetheine, yielding dephospho-CoA (dPCoA) and pyrophosphate.</text>
</comment>
<dbReference type="GO" id="GO:0016779">
    <property type="term" value="F:nucleotidyltransferase activity"/>
    <property type="evidence" value="ECO:0007669"/>
    <property type="project" value="UniProtKB-KW"/>
</dbReference>
<feature type="binding site" evidence="9">
    <location>
        <position position="14"/>
    </location>
    <ligand>
        <name>substrate</name>
    </ligand>
</feature>
<organism evidence="11 12">
    <name type="scientific">Luteimonas vadosa</name>
    <dbReference type="NCBI Taxonomy" id="1165507"/>
    <lineage>
        <taxon>Bacteria</taxon>
        <taxon>Pseudomonadati</taxon>
        <taxon>Pseudomonadota</taxon>
        <taxon>Gammaproteobacteria</taxon>
        <taxon>Lysobacterales</taxon>
        <taxon>Lysobacteraceae</taxon>
        <taxon>Luteimonas</taxon>
    </lineage>
</organism>
<dbReference type="EC" id="2.7.7.3" evidence="9"/>
<evidence type="ECO:0000313" key="11">
    <source>
        <dbReference type="EMBL" id="GAA4867030.1"/>
    </source>
</evidence>
<dbReference type="NCBIfam" id="TIGR00125">
    <property type="entry name" value="cyt_tran_rel"/>
    <property type="match status" value="1"/>
</dbReference>
<dbReference type="NCBIfam" id="TIGR01510">
    <property type="entry name" value="coaD_prev_kdtB"/>
    <property type="match status" value="1"/>
</dbReference>
<dbReference type="Proteomes" id="UP001501323">
    <property type="component" value="Unassembled WGS sequence"/>
</dbReference>
<dbReference type="Gene3D" id="3.40.50.620">
    <property type="entry name" value="HUPs"/>
    <property type="match status" value="1"/>
</dbReference>
<evidence type="ECO:0000313" key="12">
    <source>
        <dbReference type="Proteomes" id="UP001501323"/>
    </source>
</evidence>
<evidence type="ECO:0000259" key="10">
    <source>
        <dbReference type="Pfam" id="PF01467"/>
    </source>
</evidence>
<dbReference type="Pfam" id="PF01467">
    <property type="entry name" value="CTP_transf_like"/>
    <property type="match status" value="1"/>
</dbReference>
<dbReference type="PANTHER" id="PTHR21342:SF1">
    <property type="entry name" value="PHOSPHOPANTETHEINE ADENYLYLTRANSFERASE"/>
    <property type="match status" value="1"/>
</dbReference>
<keyword evidence="3 9" id="KW-0548">Nucleotidyltransferase</keyword>
<dbReference type="InterPro" id="IPR014729">
    <property type="entry name" value="Rossmann-like_a/b/a_fold"/>
</dbReference>
<keyword evidence="4 9" id="KW-0547">Nucleotide-binding</keyword>
<name>A0ABP9E9I6_9GAMM</name>
<dbReference type="InterPro" id="IPR004821">
    <property type="entry name" value="Cyt_trans-like"/>
</dbReference>
<feature type="binding site" evidence="9">
    <location>
        <begin position="14"/>
        <end position="15"/>
    </location>
    <ligand>
        <name>ATP</name>
        <dbReference type="ChEBI" id="CHEBI:30616"/>
    </ligand>
</feature>
<protein>
    <recommendedName>
        <fullName evidence="9">Phosphopantetheine adenylyltransferase</fullName>
        <ecNumber evidence="9">2.7.7.3</ecNumber>
    </recommendedName>
    <alternativeName>
        <fullName evidence="9">Dephospho-CoA pyrophosphorylase</fullName>
    </alternativeName>
    <alternativeName>
        <fullName evidence="9">Pantetheine-phosphate adenylyltransferase</fullName>
        <shortName evidence="9">PPAT</shortName>
    </alternativeName>
</protein>
<feature type="binding site" evidence="9">
    <location>
        <position position="103"/>
    </location>
    <ligand>
        <name>ATP</name>
        <dbReference type="ChEBI" id="CHEBI:30616"/>
    </ligand>
</feature>
<feature type="binding site" evidence="9">
    <location>
        <position position="22"/>
    </location>
    <ligand>
        <name>ATP</name>
        <dbReference type="ChEBI" id="CHEBI:30616"/>
    </ligand>
</feature>
<feature type="binding site" evidence="9">
    <location>
        <position position="78"/>
    </location>
    <ligand>
        <name>substrate</name>
    </ligand>
</feature>
<evidence type="ECO:0000256" key="8">
    <source>
        <dbReference type="ARBA" id="ARBA00029346"/>
    </source>
</evidence>
<evidence type="ECO:0000256" key="5">
    <source>
        <dbReference type="ARBA" id="ARBA00022840"/>
    </source>
</evidence>
<feature type="binding site" evidence="9">
    <location>
        <begin position="93"/>
        <end position="95"/>
    </location>
    <ligand>
        <name>ATP</name>
        <dbReference type="ChEBI" id="CHEBI:30616"/>
    </ligand>
</feature>
<keyword evidence="2 9" id="KW-0808">Transferase</keyword>
<sequence length="167" mass="18359">MSVARNRIAVYPGTFDPITNGHVDLVDRAAPLFERMFVGVAKSAGKSPALALELRVELARQALSHHRNVEVHGFDSLLAHYVDEVGAGVLLRGLRAVSDFEYEFQLASMNRHLIPEVETLFLTPAEQYGFISSSLVREISRLGGDVSGFVPTAVSEALQAEWRRDPA</sequence>
<reference evidence="12" key="1">
    <citation type="journal article" date="2019" name="Int. J. Syst. Evol. Microbiol.">
        <title>The Global Catalogue of Microorganisms (GCM) 10K type strain sequencing project: providing services to taxonomists for standard genome sequencing and annotation.</title>
        <authorList>
            <consortium name="The Broad Institute Genomics Platform"/>
            <consortium name="The Broad Institute Genome Sequencing Center for Infectious Disease"/>
            <person name="Wu L."/>
            <person name="Ma J."/>
        </authorList>
    </citation>
    <scope>NUCLEOTIDE SEQUENCE [LARGE SCALE GENOMIC DNA]</scope>
    <source>
        <strain evidence="12">JCM 18392</strain>
    </source>
</reference>
<keyword evidence="12" id="KW-1185">Reference proteome</keyword>
<dbReference type="PANTHER" id="PTHR21342">
    <property type="entry name" value="PHOSPHOPANTETHEINE ADENYLYLTRANSFERASE"/>
    <property type="match status" value="1"/>
</dbReference>
<gene>
    <name evidence="9 11" type="primary">coaD</name>
    <name evidence="11" type="ORF">GCM10023332_19220</name>
</gene>
<feature type="binding site" evidence="9">
    <location>
        <begin position="128"/>
        <end position="134"/>
    </location>
    <ligand>
        <name>ATP</name>
        <dbReference type="ChEBI" id="CHEBI:30616"/>
    </ligand>
</feature>
<comment type="cofactor">
    <cofactor evidence="9">
        <name>Mg(2+)</name>
        <dbReference type="ChEBI" id="CHEBI:18420"/>
    </cofactor>
</comment>
<dbReference type="EMBL" id="BAABJY010000002">
    <property type="protein sequence ID" value="GAA4867030.1"/>
    <property type="molecule type" value="Genomic_DNA"/>
</dbReference>
<evidence type="ECO:0000256" key="4">
    <source>
        <dbReference type="ARBA" id="ARBA00022741"/>
    </source>
</evidence>
<dbReference type="InterPro" id="IPR001980">
    <property type="entry name" value="PPAT"/>
</dbReference>
<dbReference type="RefSeq" id="WP_345295264.1">
    <property type="nucleotide sequence ID" value="NZ_BAABJY010000002.1"/>
</dbReference>
<evidence type="ECO:0000256" key="9">
    <source>
        <dbReference type="HAMAP-Rule" id="MF_00151"/>
    </source>
</evidence>
<feature type="domain" description="Cytidyltransferase-like" evidence="10">
    <location>
        <begin position="10"/>
        <end position="138"/>
    </location>
</feature>
<evidence type="ECO:0000256" key="3">
    <source>
        <dbReference type="ARBA" id="ARBA00022695"/>
    </source>
</evidence>
<accession>A0ABP9E9I6</accession>
<feature type="site" description="Transition state stabilizer" evidence="9">
    <location>
        <position position="22"/>
    </location>
</feature>
<keyword evidence="7 9" id="KW-0173">Coenzyme A biosynthesis</keyword>
<keyword evidence="1 9" id="KW-0963">Cytoplasm</keyword>
<keyword evidence="6 9" id="KW-0460">Magnesium</keyword>
<comment type="pathway">
    <text evidence="9">Cofactor biosynthesis; coenzyme A biosynthesis; CoA from (R)-pantothenate: step 4/5.</text>
</comment>